<dbReference type="AlphaFoldDB" id="E4ZJ33"/>
<reference evidence="2" key="1">
    <citation type="journal article" date="2011" name="Nat. Commun.">
        <title>Effector diversification within compartments of the Leptosphaeria maculans genome affected by Repeat-Induced Point mutations.</title>
        <authorList>
            <person name="Rouxel T."/>
            <person name="Grandaubert J."/>
            <person name="Hane J.K."/>
            <person name="Hoede C."/>
            <person name="van de Wouw A.P."/>
            <person name="Couloux A."/>
            <person name="Dominguez V."/>
            <person name="Anthouard V."/>
            <person name="Bally P."/>
            <person name="Bourras S."/>
            <person name="Cozijnsen A.J."/>
            <person name="Ciuffetti L.M."/>
            <person name="Degrave A."/>
            <person name="Dilmaghani A."/>
            <person name="Duret L."/>
            <person name="Fudal I."/>
            <person name="Goodwin S.B."/>
            <person name="Gout L."/>
            <person name="Glaser N."/>
            <person name="Linglin J."/>
            <person name="Kema G.H.J."/>
            <person name="Lapalu N."/>
            <person name="Lawrence C.B."/>
            <person name="May K."/>
            <person name="Meyer M."/>
            <person name="Ollivier B."/>
            <person name="Poulain J."/>
            <person name="Schoch C.L."/>
            <person name="Simon A."/>
            <person name="Spatafora J.W."/>
            <person name="Stachowiak A."/>
            <person name="Turgeon B.G."/>
            <person name="Tyler B.M."/>
            <person name="Vincent D."/>
            <person name="Weissenbach J."/>
            <person name="Amselem J."/>
            <person name="Quesneville H."/>
            <person name="Oliver R.P."/>
            <person name="Wincker P."/>
            <person name="Balesdent M.-H."/>
            <person name="Howlett B.J."/>
        </authorList>
    </citation>
    <scope>NUCLEOTIDE SEQUENCE [LARGE SCALE GENOMIC DNA]</scope>
    <source>
        <strain evidence="2">JN3 / isolate v23.1.3 / race Av1-4-5-6-7-8</strain>
    </source>
</reference>
<gene>
    <name evidence="1" type="ORF">LEMA_P069720.1</name>
</gene>
<name>E4ZJ33_LEPMJ</name>
<evidence type="ECO:0000313" key="2">
    <source>
        <dbReference type="Proteomes" id="UP000002668"/>
    </source>
</evidence>
<evidence type="ECO:0000313" key="1">
    <source>
        <dbReference type="EMBL" id="CBX91464.1"/>
    </source>
</evidence>
<dbReference type="EMBL" id="FP929072">
    <property type="protein sequence ID" value="CBX91464.1"/>
    <property type="molecule type" value="Genomic_DNA"/>
</dbReference>
<dbReference type="InParanoid" id="E4ZJ33"/>
<proteinExistence type="predicted"/>
<protein>
    <submittedName>
        <fullName evidence="1">Predicted protein</fullName>
    </submittedName>
</protein>
<keyword evidence="2" id="KW-1185">Reference proteome</keyword>
<organism evidence="2">
    <name type="scientific">Leptosphaeria maculans (strain JN3 / isolate v23.1.3 / race Av1-4-5-6-7-8)</name>
    <name type="common">Blackleg fungus</name>
    <name type="synonym">Phoma lingam</name>
    <dbReference type="NCBI Taxonomy" id="985895"/>
    <lineage>
        <taxon>Eukaryota</taxon>
        <taxon>Fungi</taxon>
        <taxon>Dikarya</taxon>
        <taxon>Ascomycota</taxon>
        <taxon>Pezizomycotina</taxon>
        <taxon>Dothideomycetes</taxon>
        <taxon>Pleosporomycetidae</taxon>
        <taxon>Pleosporales</taxon>
        <taxon>Pleosporineae</taxon>
        <taxon>Leptosphaeriaceae</taxon>
        <taxon>Plenodomus</taxon>
        <taxon>Plenodomus lingam/Leptosphaeria maculans species complex</taxon>
    </lineage>
</organism>
<dbReference type="VEuPathDB" id="FungiDB:LEMA_P069720.1"/>
<dbReference type="HOGENOM" id="CLU_2197430_0_0_1"/>
<sequence length="108" mass="12157">MTYHPWHHLSSPTNPFIRCANVVFSTRSSMERCRRDGDGKSHVAVLFVEKRISPCEHLKKLKTAGGVVDCGCWRQGGTGLVLVPALMRYVAAKGRCDRVSLDIWFLLQ</sequence>
<accession>E4ZJ33</accession>
<dbReference type="Proteomes" id="UP000002668">
    <property type="component" value="Genome"/>
</dbReference>